<dbReference type="Pfam" id="PF07643">
    <property type="entry name" value="DUF1598"/>
    <property type="match status" value="1"/>
</dbReference>
<dbReference type="PROSITE" id="PS51257">
    <property type="entry name" value="PROKAR_LIPOPROTEIN"/>
    <property type="match status" value="1"/>
</dbReference>
<comment type="caution">
    <text evidence="1">The sequence shown here is derived from an EMBL/GenBank/DDBJ whole genome shotgun (WGS) entry which is preliminary data.</text>
</comment>
<organism evidence="1 2">
    <name type="scientific">Roseiconus lacunae</name>
    <dbReference type="NCBI Taxonomy" id="2605694"/>
    <lineage>
        <taxon>Bacteria</taxon>
        <taxon>Pseudomonadati</taxon>
        <taxon>Planctomycetota</taxon>
        <taxon>Planctomycetia</taxon>
        <taxon>Pirellulales</taxon>
        <taxon>Pirellulaceae</taxon>
        <taxon>Roseiconus</taxon>
    </lineage>
</organism>
<dbReference type="InterPro" id="IPR011487">
    <property type="entry name" value="DUF1598"/>
</dbReference>
<dbReference type="EMBL" id="JASZZN010000022">
    <property type="protein sequence ID" value="MDM4018511.1"/>
    <property type="molecule type" value="Genomic_DNA"/>
</dbReference>
<protein>
    <submittedName>
        <fullName evidence="1">DUF1598 domain-containing protein</fullName>
    </submittedName>
</protein>
<reference evidence="1 2" key="1">
    <citation type="submission" date="2023-06" db="EMBL/GenBank/DDBJ databases">
        <title>Roseiconus lacunae JC819 isolated from Gulf of Mannar region, Tamil Nadu.</title>
        <authorList>
            <person name="Pk S."/>
            <person name="Ch S."/>
            <person name="Ch V.R."/>
        </authorList>
    </citation>
    <scope>NUCLEOTIDE SEQUENCE [LARGE SCALE GENOMIC DNA]</scope>
    <source>
        <strain evidence="1 2">JC819</strain>
    </source>
</reference>
<keyword evidence="2" id="KW-1185">Reference proteome</keyword>
<accession>A0ABT7PQX7</accession>
<sequence length="608" mass="66033">MMRFARWRITRSVCSLMIGIGVGACGIVVSADPPDPERAIASGEFAIAKMLVSGASAKSGSGSQVNAINGAERRDRWLGQVAQSQHRLGDAEGALATLSQIDSPQVRQSVASEGNVFLGESGPKFGGGPGNPNSAAGGGAFADFDSLMQLIQTTVVPDTWEALGGNSTMAPYPQGIYVDPRGTVSVVTRSQAGADFGRNRGDGDHGELANLKSRLSQSPRHVTADWRSPSTMRCVSLRRLRDTISRRRLLGQELGEVVLHLAGLSRAEYVVLTEDDIIVASRVGGIDDVGGWLVDRQTGMVTMRSDFLARCLKSTLSDLPFGCTIDPTAEGLQAAMRMADEIQGGLRPIATSADSMASALGMQRVEVFGAPGNNAAALLMVEADRHMKQLALGKHPMPEGAMNYLDAVDRLIADGPPKDLLLRLWFTADPMRVRCDHDRQVFELSGTPIKLSRENQQALATGQRGDVIADPRSQLFVEDFNRNWTRLRDQYQLYGALESLYHAAAVSQLIRQYGTLPIHRHLAESLAAEDESDDWNLHPPQEVASIATRHTVRHGKQRHQIILASGGVFVESKSLLEADAVTYATLGDQHDHLALPPVQDDRWWWDLR</sequence>
<proteinExistence type="predicted"/>
<dbReference type="Proteomes" id="UP001239462">
    <property type="component" value="Unassembled WGS sequence"/>
</dbReference>
<evidence type="ECO:0000313" key="1">
    <source>
        <dbReference type="EMBL" id="MDM4018511.1"/>
    </source>
</evidence>
<dbReference type="RefSeq" id="WP_289166386.1">
    <property type="nucleotide sequence ID" value="NZ_JASZZN010000022.1"/>
</dbReference>
<gene>
    <name evidence="1" type="ORF">QTN89_23875</name>
</gene>
<evidence type="ECO:0000313" key="2">
    <source>
        <dbReference type="Proteomes" id="UP001239462"/>
    </source>
</evidence>
<name>A0ABT7PQX7_9BACT</name>